<dbReference type="InterPro" id="IPR036691">
    <property type="entry name" value="Endo/exonu/phosph_ase_sf"/>
</dbReference>
<dbReference type="AlphaFoldDB" id="A0ABD2ZAI3"/>
<accession>A0ABD2ZAI3</accession>
<proteinExistence type="predicted"/>
<evidence type="ECO:0000313" key="1">
    <source>
        <dbReference type="EMBL" id="KAL3516463.1"/>
    </source>
</evidence>
<dbReference type="PANTHER" id="PTHR33710">
    <property type="entry name" value="BNAC02G09200D PROTEIN"/>
    <property type="match status" value="1"/>
</dbReference>
<dbReference type="Proteomes" id="UP001630127">
    <property type="component" value="Unassembled WGS sequence"/>
</dbReference>
<organism evidence="1 2">
    <name type="scientific">Cinchona calisaya</name>
    <dbReference type="NCBI Taxonomy" id="153742"/>
    <lineage>
        <taxon>Eukaryota</taxon>
        <taxon>Viridiplantae</taxon>
        <taxon>Streptophyta</taxon>
        <taxon>Embryophyta</taxon>
        <taxon>Tracheophyta</taxon>
        <taxon>Spermatophyta</taxon>
        <taxon>Magnoliopsida</taxon>
        <taxon>eudicotyledons</taxon>
        <taxon>Gunneridae</taxon>
        <taxon>Pentapetalae</taxon>
        <taxon>asterids</taxon>
        <taxon>lamiids</taxon>
        <taxon>Gentianales</taxon>
        <taxon>Rubiaceae</taxon>
        <taxon>Cinchonoideae</taxon>
        <taxon>Cinchoneae</taxon>
        <taxon>Cinchona</taxon>
    </lineage>
</organism>
<dbReference type="SUPFAM" id="SSF56219">
    <property type="entry name" value="DNase I-like"/>
    <property type="match status" value="1"/>
</dbReference>
<dbReference type="EMBL" id="JBJUIK010000010">
    <property type="protein sequence ID" value="KAL3516463.1"/>
    <property type="molecule type" value="Genomic_DNA"/>
</dbReference>
<reference evidence="1 2" key="1">
    <citation type="submission" date="2024-11" db="EMBL/GenBank/DDBJ databases">
        <title>A near-complete genome assembly of Cinchona calisaya.</title>
        <authorList>
            <person name="Lian D.C."/>
            <person name="Zhao X.W."/>
            <person name="Wei L."/>
        </authorList>
    </citation>
    <scope>NUCLEOTIDE SEQUENCE [LARGE SCALE GENOMIC DNA]</scope>
    <source>
        <tissue evidence="1">Nenye</tissue>
    </source>
</reference>
<dbReference type="PANTHER" id="PTHR33710:SF77">
    <property type="entry name" value="DNASE I-LIKE SUPERFAMILY PROTEIN"/>
    <property type="match status" value="1"/>
</dbReference>
<gene>
    <name evidence="1" type="ORF">ACH5RR_023365</name>
</gene>
<dbReference type="Gene3D" id="3.60.10.10">
    <property type="entry name" value="Endonuclease/exonuclease/phosphatase"/>
    <property type="match status" value="1"/>
</dbReference>
<keyword evidence="2" id="KW-1185">Reference proteome</keyword>
<protein>
    <submittedName>
        <fullName evidence="1">Uncharacterized protein</fullName>
    </submittedName>
</protein>
<sequence length="231" mass="26630">MDECRLKATPMLPNHNPLKRKVVDKKDRVWRPKSDAVEVGASGLTTVEKSVVPTLGGDAEMAVEVSSSPGLSGIQHTRYKRKNNFTWTGVRQGRPIWKRLDRILMNQAWQDLFPESTVTYLNRRTSDHLPLLWSLGSWKEHGPRHSAFKICGLKLRHLNGRLKDWNKDVFGNVFHVIQRVEEEVSIKDINYELVKTEVAREELDAAQATCLLHIKNEELFIQEKASVKWLR</sequence>
<evidence type="ECO:0000313" key="2">
    <source>
        <dbReference type="Proteomes" id="UP001630127"/>
    </source>
</evidence>
<name>A0ABD2ZAI3_9GENT</name>
<comment type="caution">
    <text evidence="1">The sequence shown here is derived from an EMBL/GenBank/DDBJ whole genome shotgun (WGS) entry which is preliminary data.</text>
</comment>